<dbReference type="PANTHER" id="PTHR38048">
    <property type="entry name" value="EXPRESSED PROTEIN"/>
    <property type="match status" value="1"/>
</dbReference>
<feature type="domain" description="Hemerythrin-like" evidence="2">
    <location>
        <begin position="42"/>
        <end position="172"/>
    </location>
</feature>
<evidence type="ECO:0000313" key="3">
    <source>
        <dbReference type="EMBL" id="KAF2152501.1"/>
    </source>
</evidence>
<feature type="compositionally biased region" description="Basic and acidic residues" evidence="1">
    <location>
        <begin position="21"/>
        <end position="31"/>
    </location>
</feature>
<evidence type="ECO:0000259" key="2">
    <source>
        <dbReference type="Pfam" id="PF01814"/>
    </source>
</evidence>
<accession>A0A9P4MM88</accession>
<dbReference type="PANTHER" id="PTHR38048:SF1">
    <property type="entry name" value="HEMERYTHRIN-LIKE DOMAIN-CONTAINING PROTEIN"/>
    <property type="match status" value="1"/>
</dbReference>
<dbReference type="InterPro" id="IPR012312">
    <property type="entry name" value="Hemerythrin-like"/>
</dbReference>
<dbReference type="Proteomes" id="UP000799439">
    <property type="component" value="Unassembled WGS sequence"/>
</dbReference>
<comment type="caution">
    <text evidence="3">The sequence shown here is derived from an EMBL/GenBank/DDBJ whole genome shotgun (WGS) entry which is preliminary data.</text>
</comment>
<dbReference type="CDD" id="cd12108">
    <property type="entry name" value="Hr-like"/>
    <property type="match status" value="1"/>
</dbReference>
<gene>
    <name evidence="3" type="ORF">K461DRAFT_226747</name>
</gene>
<organism evidence="3 4">
    <name type="scientific">Myriangium duriaei CBS 260.36</name>
    <dbReference type="NCBI Taxonomy" id="1168546"/>
    <lineage>
        <taxon>Eukaryota</taxon>
        <taxon>Fungi</taxon>
        <taxon>Dikarya</taxon>
        <taxon>Ascomycota</taxon>
        <taxon>Pezizomycotina</taxon>
        <taxon>Dothideomycetes</taxon>
        <taxon>Dothideomycetidae</taxon>
        <taxon>Myriangiales</taxon>
        <taxon>Myriangiaceae</taxon>
        <taxon>Myriangium</taxon>
    </lineage>
</organism>
<dbReference type="InterPro" id="IPR053206">
    <property type="entry name" value="Dimeric_xanthone_biosynth"/>
</dbReference>
<reference evidence="3" key="1">
    <citation type="journal article" date="2020" name="Stud. Mycol.">
        <title>101 Dothideomycetes genomes: a test case for predicting lifestyles and emergence of pathogens.</title>
        <authorList>
            <person name="Haridas S."/>
            <person name="Albert R."/>
            <person name="Binder M."/>
            <person name="Bloem J."/>
            <person name="Labutti K."/>
            <person name="Salamov A."/>
            <person name="Andreopoulos B."/>
            <person name="Baker S."/>
            <person name="Barry K."/>
            <person name="Bills G."/>
            <person name="Bluhm B."/>
            <person name="Cannon C."/>
            <person name="Castanera R."/>
            <person name="Culley D."/>
            <person name="Daum C."/>
            <person name="Ezra D."/>
            <person name="Gonzalez J."/>
            <person name="Henrissat B."/>
            <person name="Kuo A."/>
            <person name="Liang C."/>
            <person name="Lipzen A."/>
            <person name="Lutzoni F."/>
            <person name="Magnuson J."/>
            <person name="Mondo S."/>
            <person name="Nolan M."/>
            <person name="Ohm R."/>
            <person name="Pangilinan J."/>
            <person name="Park H.-J."/>
            <person name="Ramirez L."/>
            <person name="Alfaro M."/>
            <person name="Sun H."/>
            <person name="Tritt A."/>
            <person name="Yoshinaga Y."/>
            <person name="Zwiers L.-H."/>
            <person name="Turgeon B."/>
            <person name="Goodwin S."/>
            <person name="Spatafora J."/>
            <person name="Crous P."/>
            <person name="Grigoriev I."/>
        </authorList>
    </citation>
    <scope>NUCLEOTIDE SEQUENCE</scope>
    <source>
        <strain evidence="3">CBS 260.36</strain>
    </source>
</reference>
<sequence length="191" mass="22156">MASSETQIPPPAVGEPTAAAKPDEKSTLPPLSDHDFRVYNHLAEHMDMFHNHFRAQWNMLYDSCVKKKRAGGQSIRSFIGTGLQFCQQLEFHHGIEESYVFPMLAKKMPEFRKQEQLIAQHRDIHKGLDKLQDYLGKCSSGETELRLAELKVIMDSFGKVLWDHLDEEVETLGAQNMRRYWTKDEVQRLRL</sequence>
<proteinExistence type="predicted"/>
<dbReference type="Pfam" id="PF01814">
    <property type="entry name" value="Hemerythrin"/>
    <property type="match status" value="1"/>
</dbReference>
<feature type="region of interest" description="Disordered" evidence="1">
    <location>
        <begin position="1"/>
        <end position="31"/>
    </location>
</feature>
<name>A0A9P4MM88_9PEZI</name>
<dbReference type="AlphaFoldDB" id="A0A9P4MM88"/>
<keyword evidence="4" id="KW-1185">Reference proteome</keyword>
<evidence type="ECO:0000256" key="1">
    <source>
        <dbReference type="SAM" id="MobiDB-lite"/>
    </source>
</evidence>
<evidence type="ECO:0000313" key="4">
    <source>
        <dbReference type="Proteomes" id="UP000799439"/>
    </source>
</evidence>
<dbReference type="Gene3D" id="1.20.120.520">
    <property type="entry name" value="nmb1532 protein domain like"/>
    <property type="match status" value="1"/>
</dbReference>
<dbReference type="OrthoDB" id="10044044at2759"/>
<protein>
    <recommendedName>
        <fullName evidence="2">Hemerythrin-like domain-containing protein</fullName>
    </recommendedName>
</protein>
<dbReference type="EMBL" id="ML996086">
    <property type="protein sequence ID" value="KAF2152501.1"/>
    <property type="molecule type" value="Genomic_DNA"/>
</dbReference>